<evidence type="ECO:0000256" key="4">
    <source>
        <dbReference type="ARBA" id="ARBA00022692"/>
    </source>
</evidence>
<dbReference type="InterPro" id="IPR009729">
    <property type="entry name" value="Gal-3-0_sulfotransfrase"/>
</dbReference>
<keyword evidence="5" id="KW-0735">Signal-anchor</keyword>
<evidence type="ECO:0000256" key="6">
    <source>
        <dbReference type="ARBA" id="ARBA00022989"/>
    </source>
</evidence>
<evidence type="ECO:0000256" key="3">
    <source>
        <dbReference type="ARBA" id="ARBA00022679"/>
    </source>
</evidence>
<keyword evidence="3" id="KW-0808">Transferase</keyword>
<keyword evidence="4" id="KW-0812">Transmembrane</keyword>
<evidence type="ECO:0000313" key="11">
    <source>
        <dbReference type="Proteomes" id="UP000318571"/>
    </source>
</evidence>
<dbReference type="SUPFAM" id="SSF52540">
    <property type="entry name" value="P-loop containing nucleoside triphosphate hydrolases"/>
    <property type="match status" value="1"/>
</dbReference>
<dbReference type="EMBL" id="VCGU01000459">
    <property type="protein sequence ID" value="TRY61264.1"/>
    <property type="molecule type" value="Genomic_DNA"/>
</dbReference>
<keyword evidence="8" id="KW-0472">Membrane</keyword>
<keyword evidence="6" id="KW-1133">Transmembrane helix</keyword>
<evidence type="ECO:0000256" key="2">
    <source>
        <dbReference type="ARBA" id="ARBA00008124"/>
    </source>
</evidence>
<dbReference type="AlphaFoldDB" id="A0A553N753"/>
<keyword evidence="9" id="KW-0325">Glycoprotein</keyword>
<dbReference type="GO" id="GO:0000139">
    <property type="term" value="C:Golgi membrane"/>
    <property type="evidence" value="ECO:0007669"/>
    <property type="project" value="UniProtKB-SubCell"/>
</dbReference>
<name>A0A553N753_TIGCA</name>
<comment type="similarity">
    <text evidence="2">Belongs to the galactose-3-O-sulfotransferase family.</text>
</comment>
<dbReference type="PANTHER" id="PTHR14647">
    <property type="entry name" value="GALACTOSE-3-O-SULFOTRANSFERASE"/>
    <property type="match status" value="1"/>
</dbReference>
<comment type="caution">
    <text evidence="10">The sequence shown here is derived from an EMBL/GenBank/DDBJ whole genome shotgun (WGS) entry which is preliminary data.</text>
</comment>
<dbReference type="GO" id="GO:0009247">
    <property type="term" value="P:glycolipid biosynthetic process"/>
    <property type="evidence" value="ECO:0007669"/>
    <property type="project" value="InterPro"/>
</dbReference>
<dbReference type="Gene3D" id="3.40.50.300">
    <property type="entry name" value="P-loop containing nucleotide triphosphate hydrolases"/>
    <property type="match status" value="1"/>
</dbReference>
<organism evidence="10 11">
    <name type="scientific">Tigriopus californicus</name>
    <name type="common">Marine copepod</name>
    <dbReference type="NCBI Taxonomy" id="6832"/>
    <lineage>
        <taxon>Eukaryota</taxon>
        <taxon>Metazoa</taxon>
        <taxon>Ecdysozoa</taxon>
        <taxon>Arthropoda</taxon>
        <taxon>Crustacea</taxon>
        <taxon>Multicrustacea</taxon>
        <taxon>Hexanauplia</taxon>
        <taxon>Copepoda</taxon>
        <taxon>Harpacticoida</taxon>
        <taxon>Harpacticidae</taxon>
        <taxon>Tigriopus</taxon>
    </lineage>
</organism>
<dbReference type="GO" id="GO:0001733">
    <property type="term" value="F:galactosylceramide sulfotransferase activity"/>
    <property type="evidence" value="ECO:0007669"/>
    <property type="project" value="InterPro"/>
</dbReference>
<gene>
    <name evidence="10" type="ORF">TCAL_07456</name>
</gene>
<evidence type="ECO:0008006" key="12">
    <source>
        <dbReference type="Google" id="ProtNLM"/>
    </source>
</evidence>
<dbReference type="Proteomes" id="UP000318571">
    <property type="component" value="Chromosome 8"/>
</dbReference>
<proteinExistence type="inferred from homology"/>
<sequence>MIGFVLISTNIGIKNVPNGATYYKTLERQLQQLQERFDGLAVVDEDSKCSPTKSVAFAKTHKTGSSTLQNILFRYGVQHELNFALPKGGWMFSFKEPFNADMVLEGPFKGLDFNLFAFHSVWNYAQMQRVLPHAKYLTLLRDPTECFESNYVYMGLSAVYKMDFNEFAQKKALAGLVRKPKSIIGKNQQLWDLGLNDTAMENRTLVMQKIRDLDRQMDLVLIMERFDESLVLLSDLLCWPIDELSYLKQNERITTKKTNITQETRKIMRKWLWADYMLYDYFKAELNTKLRKLKSDYVRQRLQELSAAKNMVTRACVIQKSDNSKLTGEFKMALPIVLGYVIDETKPWCAIFARSEPNFSKQIRDYQELKLKGEQLKGKIP</sequence>
<keyword evidence="7" id="KW-0333">Golgi apparatus</keyword>
<evidence type="ECO:0000313" key="10">
    <source>
        <dbReference type="EMBL" id="TRY61264.1"/>
    </source>
</evidence>
<reference evidence="10 11" key="1">
    <citation type="journal article" date="2018" name="Nat. Ecol. Evol.">
        <title>Genomic signatures of mitonuclear coevolution across populations of Tigriopus californicus.</title>
        <authorList>
            <person name="Barreto F.S."/>
            <person name="Watson E.T."/>
            <person name="Lima T.G."/>
            <person name="Willett C.S."/>
            <person name="Edmands S."/>
            <person name="Li W."/>
            <person name="Burton R.S."/>
        </authorList>
    </citation>
    <scope>NUCLEOTIDE SEQUENCE [LARGE SCALE GENOMIC DNA]</scope>
    <source>
        <strain evidence="10 11">San Diego</strain>
    </source>
</reference>
<dbReference type="STRING" id="6832.A0A553N753"/>
<evidence type="ECO:0000256" key="5">
    <source>
        <dbReference type="ARBA" id="ARBA00022968"/>
    </source>
</evidence>
<evidence type="ECO:0000256" key="7">
    <source>
        <dbReference type="ARBA" id="ARBA00023034"/>
    </source>
</evidence>
<dbReference type="PANTHER" id="PTHR14647:SF87">
    <property type="entry name" value="PUTATIVE-RELATED"/>
    <property type="match status" value="1"/>
</dbReference>
<dbReference type="Pfam" id="PF06990">
    <property type="entry name" value="Gal-3-0_sulfotr"/>
    <property type="match status" value="1"/>
</dbReference>
<dbReference type="InterPro" id="IPR027417">
    <property type="entry name" value="P-loop_NTPase"/>
</dbReference>
<comment type="subcellular location">
    <subcellularLocation>
        <location evidence="1">Golgi apparatus membrane</location>
        <topology evidence="1">Single-pass type II membrane protein</topology>
    </subcellularLocation>
</comment>
<evidence type="ECO:0000256" key="9">
    <source>
        <dbReference type="ARBA" id="ARBA00023180"/>
    </source>
</evidence>
<keyword evidence="11" id="KW-1185">Reference proteome</keyword>
<evidence type="ECO:0000256" key="1">
    <source>
        <dbReference type="ARBA" id="ARBA00004323"/>
    </source>
</evidence>
<evidence type="ECO:0000256" key="8">
    <source>
        <dbReference type="ARBA" id="ARBA00023136"/>
    </source>
</evidence>
<protein>
    <recommendedName>
        <fullName evidence="12">Sulfotransferase domain-containing protein</fullName>
    </recommendedName>
</protein>
<accession>A0A553N753</accession>
<dbReference type="OMA" id="AFYFARW"/>